<dbReference type="InterPro" id="IPR007730">
    <property type="entry name" value="SPOR-like_dom"/>
</dbReference>
<organism evidence="4 5">
    <name type="scientific">Campylobacter geochelonis</name>
    <dbReference type="NCBI Taxonomy" id="1780362"/>
    <lineage>
        <taxon>Bacteria</taxon>
        <taxon>Pseudomonadati</taxon>
        <taxon>Campylobacterota</taxon>
        <taxon>Epsilonproteobacteria</taxon>
        <taxon>Campylobacterales</taxon>
        <taxon>Campylobacteraceae</taxon>
        <taxon>Campylobacter</taxon>
    </lineage>
</organism>
<feature type="region of interest" description="Disordered" evidence="1">
    <location>
        <begin position="170"/>
        <end position="209"/>
    </location>
</feature>
<dbReference type="Pfam" id="PF05036">
    <property type="entry name" value="SPOR"/>
    <property type="match status" value="1"/>
</dbReference>
<dbReference type="Proteomes" id="UP000069632">
    <property type="component" value="Unassembled WGS sequence"/>
</dbReference>
<dbReference type="SUPFAM" id="SSF110997">
    <property type="entry name" value="Sporulation related repeat"/>
    <property type="match status" value="1"/>
</dbReference>
<evidence type="ECO:0000259" key="3">
    <source>
        <dbReference type="PROSITE" id="PS51724"/>
    </source>
</evidence>
<keyword evidence="2" id="KW-1133">Transmembrane helix</keyword>
<keyword evidence="5" id="KW-1185">Reference proteome</keyword>
<evidence type="ECO:0000256" key="2">
    <source>
        <dbReference type="SAM" id="Phobius"/>
    </source>
</evidence>
<dbReference type="PROSITE" id="PS51724">
    <property type="entry name" value="SPOR"/>
    <property type="match status" value="1"/>
</dbReference>
<evidence type="ECO:0000256" key="1">
    <source>
        <dbReference type="SAM" id="MobiDB-lite"/>
    </source>
</evidence>
<proteinExistence type="predicted"/>
<keyword evidence="2" id="KW-0812">Transmembrane</keyword>
<feature type="compositionally biased region" description="Polar residues" evidence="1">
    <location>
        <begin position="197"/>
        <end position="208"/>
    </location>
</feature>
<feature type="domain" description="SPOR" evidence="3">
    <location>
        <begin position="208"/>
        <end position="287"/>
    </location>
</feature>
<gene>
    <name evidence="4" type="ORF">ERS672216_00830</name>
</gene>
<dbReference type="RefSeq" id="WP_075540135.1">
    <property type="nucleotide sequence ID" value="NZ_CP053844.1"/>
</dbReference>
<reference evidence="4 5" key="1">
    <citation type="submission" date="2016-02" db="EMBL/GenBank/DDBJ databases">
        <authorList>
            <consortium name="Pathogen Informatics"/>
        </authorList>
    </citation>
    <scope>NUCLEOTIDE SEQUENCE [LARGE SCALE GENOMIC DNA]</scope>
    <source>
        <strain evidence="4 5">RC20</strain>
    </source>
</reference>
<accession>A0A128EFJ0</accession>
<dbReference type="InterPro" id="IPR036680">
    <property type="entry name" value="SPOR-like_sf"/>
</dbReference>
<dbReference type="OrthoDB" id="5339510at2"/>
<dbReference type="AlphaFoldDB" id="A0A128EFJ0"/>
<feature type="transmembrane region" description="Helical" evidence="2">
    <location>
        <begin position="27"/>
        <end position="48"/>
    </location>
</feature>
<feature type="compositionally biased region" description="Basic and acidic residues" evidence="1">
    <location>
        <begin position="170"/>
        <end position="191"/>
    </location>
</feature>
<sequence length="287" mass="31903">MKDNKFNLNDSIVLDPEKSRSNNVKKILTAIAILVVLFLIVLIIMKFINSGGEVDNKPLVMPSEELIFKPKPEAQEPQKTIIIEEKPKVNEASQPQTPSATSQVIKPTVVEPIKQEIKVEVKPVETKPVEAKPIEPKPIEIKKVEPIKTKSEVKKVEPKKEVVVVTAKKEQPKTATKPEKKAPVKKVEPKTKVNPTATKAQKPTTSHTDVPKGSYIQVLATSEFKPDADYIKKLESKGYGYKLHKTTVNGKEFTKVLVGPYSGAELSKEIANIRAAINKNAFIYKVK</sequence>
<dbReference type="EMBL" id="FIZP01000003">
    <property type="protein sequence ID" value="CZE47337.1"/>
    <property type="molecule type" value="Genomic_DNA"/>
</dbReference>
<keyword evidence="2" id="KW-0472">Membrane</keyword>
<name>A0A128EFJ0_9BACT</name>
<protein>
    <submittedName>
        <fullName evidence="4">Membrane protein</fullName>
    </submittedName>
</protein>
<evidence type="ECO:0000313" key="5">
    <source>
        <dbReference type="Proteomes" id="UP000069632"/>
    </source>
</evidence>
<dbReference type="GO" id="GO:0042834">
    <property type="term" value="F:peptidoglycan binding"/>
    <property type="evidence" value="ECO:0007669"/>
    <property type="project" value="InterPro"/>
</dbReference>
<evidence type="ECO:0000313" key="4">
    <source>
        <dbReference type="EMBL" id="CZE47337.1"/>
    </source>
</evidence>